<organism evidence="2">
    <name type="scientific">uncultured Chloroflexia bacterium</name>
    <dbReference type="NCBI Taxonomy" id="1672391"/>
    <lineage>
        <taxon>Bacteria</taxon>
        <taxon>Bacillati</taxon>
        <taxon>Chloroflexota</taxon>
        <taxon>Chloroflexia</taxon>
        <taxon>environmental samples</taxon>
    </lineage>
</organism>
<name>A0A6J4INB6_9CHLR</name>
<feature type="non-terminal residue" evidence="2">
    <location>
        <position position="23"/>
    </location>
</feature>
<accession>A0A6J4INB6</accession>
<feature type="non-terminal residue" evidence="2">
    <location>
        <position position="1"/>
    </location>
</feature>
<evidence type="ECO:0000313" key="2">
    <source>
        <dbReference type="EMBL" id="CAA9254475.1"/>
    </source>
</evidence>
<protein>
    <submittedName>
        <fullName evidence="2">Uncharacterized protein</fullName>
    </submittedName>
</protein>
<gene>
    <name evidence="2" type="ORF">AVDCRST_MAG26-2035</name>
</gene>
<dbReference type="EMBL" id="CADCTK010000468">
    <property type="protein sequence ID" value="CAA9254475.1"/>
    <property type="molecule type" value="Genomic_DNA"/>
</dbReference>
<reference evidence="2" key="1">
    <citation type="submission" date="2020-02" db="EMBL/GenBank/DDBJ databases">
        <authorList>
            <person name="Meier V. D."/>
        </authorList>
    </citation>
    <scope>NUCLEOTIDE SEQUENCE</scope>
    <source>
        <strain evidence="2">AVDCRST_MAG26</strain>
    </source>
</reference>
<sequence length="23" mass="2691">AGETKTPGSRVRRRFSRQECRGR</sequence>
<dbReference type="AlphaFoldDB" id="A0A6J4INB6"/>
<evidence type="ECO:0000256" key="1">
    <source>
        <dbReference type="SAM" id="MobiDB-lite"/>
    </source>
</evidence>
<proteinExistence type="predicted"/>
<feature type="region of interest" description="Disordered" evidence="1">
    <location>
        <begin position="1"/>
        <end position="23"/>
    </location>
</feature>